<protein>
    <recommendedName>
        <fullName evidence="4">Divergent polysaccharide deacetylase family protein</fullName>
    </recommendedName>
</protein>
<sequence>MLARRSESSPLRAPLLAGGAAAVACIAVIAALALTGRSDQVAVGARAPIASEPPLGLAAAGEPVEFVETEGEAASLPGVSETAETLTAPQSGSGARSEPDRQAASRGAPPAPVEGLYEPGPGGPLPVVAADGRRGSEVYAAPFEGEPDAPTIAVVVGGLGMSRAITQTAIEDLPAEVTLSFVPYAPNLQDWIDRARADGHEVLIELPMEPFDYPNNDPGPHTLLADLDASENRERLEWLLSRAAGYTGVINYLGARLATAPGSMAEIFRELDRRGVAIFHDGSGRRSALADAASRADARLELADRVLDGDPTPRAIEERLLELEALALQDGAALGSGFAYPATVERTARWAEGLAARGYQLAPASYLLRRQAGEAEQES</sequence>
<feature type="region of interest" description="Disordered" evidence="1">
    <location>
        <begin position="69"/>
        <end position="124"/>
    </location>
</feature>
<dbReference type="PANTHER" id="PTHR30105">
    <property type="entry name" value="UNCHARACTERIZED YIBQ-RELATED"/>
    <property type="match status" value="1"/>
</dbReference>
<dbReference type="Proteomes" id="UP000245168">
    <property type="component" value="Unassembled WGS sequence"/>
</dbReference>
<organism evidence="2 3">
    <name type="scientific">Marinicauda salina</name>
    <dbReference type="NCBI Taxonomy" id="2135793"/>
    <lineage>
        <taxon>Bacteria</taxon>
        <taxon>Pseudomonadati</taxon>
        <taxon>Pseudomonadota</taxon>
        <taxon>Alphaproteobacteria</taxon>
        <taxon>Maricaulales</taxon>
        <taxon>Maricaulaceae</taxon>
        <taxon>Marinicauda</taxon>
    </lineage>
</organism>
<accession>A0A2U2BX40</accession>
<dbReference type="GO" id="GO:0005975">
    <property type="term" value="P:carbohydrate metabolic process"/>
    <property type="evidence" value="ECO:0007669"/>
    <property type="project" value="InterPro"/>
</dbReference>
<dbReference type="PROSITE" id="PS51257">
    <property type="entry name" value="PROKAR_LIPOPROTEIN"/>
    <property type="match status" value="1"/>
</dbReference>
<dbReference type="CDD" id="cd10936">
    <property type="entry name" value="CE4_DAC2"/>
    <property type="match status" value="1"/>
</dbReference>
<evidence type="ECO:0000313" key="2">
    <source>
        <dbReference type="EMBL" id="PWE18534.1"/>
    </source>
</evidence>
<dbReference type="PANTHER" id="PTHR30105:SF2">
    <property type="entry name" value="DIVERGENT POLYSACCHARIDE DEACETYLASE SUPERFAMILY"/>
    <property type="match status" value="1"/>
</dbReference>
<dbReference type="EMBL" id="QEXV01000001">
    <property type="protein sequence ID" value="PWE18534.1"/>
    <property type="molecule type" value="Genomic_DNA"/>
</dbReference>
<evidence type="ECO:0000256" key="1">
    <source>
        <dbReference type="SAM" id="MobiDB-lite"/>
    </source>
</evidence>
<feature type="compositionally biased region" description="Polar residues" evidence="1">
    <location>
        <begin position="82"/>
        <end position="94"/>
    </location>
</feature>
<dbReference type="Gene3D" id="3.20.20.370">
    <property type="entry name" value="Glycoside hydrolase/deacetylase"/>
    <property type="match status" value="1"/>
</dbReference>
<comment type="caution">
    <text evidence="2">The sequence shown here is derived from an EMBL/GenBank/DDBJ whole genome shotgun (WGS) entry which is preliminary data.</text>
</comment>
<evidence type="ECO:0008006" key="4">
    <source>
        <dbReference type="Google" id="ProtNLM"/>
    </source>
</evidence>
<keyword evidence="3" id="KW-1185">Reference proteome</keyword>
<proteinExistence type="predicted"/>
<gene>
    <name evidence="2" type="ORF">DDZ18_02710</name>
</gene>
<dbReference type="InterPro" id="IPR011330">
    <property type="entry name" value="Glyco_hydro/deAcase_b/a-brl"/>
</dbReference>
<dbReference type="Pfam" id="PF04748">
    <property type="entry name" value="Polysacc_deac_2"/>
    <property type="match status" value="1"/>
</dbReference>
<dbReference type="InterPro" id="IPR006837">
    <property type="entry name" value="Divergent_DAC"/>
</dbReference>
<name>A0A2U2BX40_9PROT</name>
<dbReference type="AlphaFoldDB" id="A0A2U2BX40"/>
<reference evidence="3" key="1">
    <citation type="submission" date="2018-05" db="EMBL/GenBank/DDBJ databases">
        <authorList>
            <person name="Liu B.-T."/>
        </authorList>
    </citation>
    <scope>NUCLEOTIDE SEQUENCE [LARGE SCALE GENOMIC DNA]</scope>
    <source>
        <strain evidence="3">WD6-1</strain>
    </source>
</reference>
<dbReference type="SUPFAM" id="SSF88713">
    <property type="entry name" value="Glycoside hydrolase/deacetylase"/>
    <property type="match status" value="1"/>
</dbReference>
<evidence type="ECO:0000313" key="3">
    <source>
        <dbReference type="Proteomes" id="UP000245168"/>
    </source>
</evidence>